<feature type="region of interest" description="Disordered" evidence="1">
    <location>
        <begin position="162"/>
        <end position="182"/>
    </location>
</feature>
<name>A0A6M2EPA4_9ROSI</name>
<dbReference type="InterPro" id="IPR040420">
    <property type="entry name" value="At1g76660-like"/>
</dbReference>
<evidence type="ECO:0008006" key="3">
    <source>
        <dbReference type="Google" id="ProtNLM"/>
    </source>
</evidence>
<feature type="region of interest" description="Disordered" evidence="1">
    <location>
        <begin position="371"/>
        <end position="398"/>
    </location>
</feature>
<dbReference type="EMBL" id="GILB01005785">
    <property type="protein sequence ID" value="NUU86118.1"/>
    <property type="molecule type" value="Transcribed_RNA"/>
</dbReference>
<dbReference type="AlphaFoldDB" id="A0A6M2EPA4"/>
<feature type="region of interest" description="Disordered" evidence="1">
    <location>
        <begin position="228"/>
        <end position="262"/>
    </location>
</feature>
<feature type="compositionally biased region" description="Polar residues" evidence="1">
    <location>
        <begin position="376"/>
        <end position="388"/>
    </location>
</feature>
<evidence type="ECO:0000256" key="1">
    <source>
        <dbReference type="SAM" id="MobiDB-lite"/>
    </source>
</evidence>
<feature type="compositionally biased region" description="Low complexity" evidence="1">
    <location>
        <begin position="228"/>
        <end position="239"/>
    </location>
</feature>
<dbReference type="PANTHER" id="PTHR31798:SF2">
    <property type="entry name" value="HYDROXYPROLINE-RICH GLYCOPROTEIN FAMILY PROTEIN"/>
    <property type="match status" value="1"/>
</dbReference>
<reference evidence="2" key="1">
    <citation type="submission" date="2020-03" db="EMBL/GenBank/DDBJ databases">
        <authorList>
            <person name="Zhang R."/>
        </authorList>
    </citation>
    <scope>NUCLEOTIDE SEQUENCE</scope>
</reference>
<proteinExistence type="predicted"/>
<dbReference type="PANTHER" id="PTHR31798">
    <property type="entry name" value="HYDROXYPROLINE-RICH GLYCOPROTEIN-LIKE"/>
    <property type="match status" value="1"/>
</dbReference>
<accession>A0A6M2EPA4</accession>
<protein>
    <recommendedName>
        <fullName evidence="3">Hydroxyproline-rich glycoprotein family protein</fullName>
    </recommendedName>
</protein>
<evidence type="ECO:0000313" key="2">
    <source>
        <dbReference type="EMBL" id="NUU86118.1"/>
    </source>
</evidence>
<sequence>MRDVNGESRAANNTLETINAAATAIASAENRVPQATVQKRGWRSRWSVYWCFGYQKRKRQIGHAVLFPEPPAPGSGAPAAENSAQAPEVTFPFVAPPSSPASFFQSEPPSVTQSPAPAGLVSRTSISASMYSPSGPASIFAIGPYAHETQLVSPPPVFSTFTTEPSTAPFTPPPESVHLTTPSSPEVPFAQFINPTLRNGVTGLRFPFDFRSYQFHPGSSVGQLISPSSGISGSGTSSPFPDGEFAVGGPHSPEFGMGEPPKLLSLGKLSTREWGSYQDSGALTPDSVRHGSPNFLLHRQFSDVASHPRSENGHDDDQVVNHRFSFELSVEDASRCVEEKPAFSIKTVPEYVENGTKAKEEENCGELIQSFELRSGDTSNDTPETPSTDGEAPQHRKQQTITLGSVNEFNFDNADEEDSHKPSSSNWWANGSVIEKDGEATKNWSFFPVVQSDVS</sequence>
<organism evidence="2">
    <name type="scientific">Populus davidiana</name>
    <dbReference type="NCBI Taxonomy" id="266767"/>
    <lineage>
        <taxon>Eukaryota</taxon>
        <taxon>Viridiplantae</taxon>
        <taxon>Streptophyta</taxon>
        <taxon>Embryophyta</taxon>
        <taxon>Tracheophyta</taxon>
        <taxon>Spermatophyta</taxon>
        <taxon>Magnoliopsida</taxon>
        <taxon>eudicotyledons</taxon>
        <taxon>Gunneridae</taxon>
        <taxon>Pentapetalae</taxon>
        <taxon>rosids</taxon>
        <taxon>fabids</taxon>
        <taxon>Malpighiales</taxon>
        <taxon>Salicaceae</taxon>
        <taxon>Saliceae</taxon>
        <taxon>Populus</taxon>
    </lineage>
</organism>